<accession>A0A9W4T2D9</accession>
<evidence type="ECO:0000313" key="2">
    <source>
        <dbReference type="EMBL" id="CAI2190254.1"/>
    </source>
</evidence>
<dbReference type="GO" id="GO:0005524">
    <property type="term" value="F:ATP binding"/>
    <property type="evidence" value="ECO:0007669"/>
    <property type="project" value="InterPro"/>
</dbReference>
<dbReference type="PROSITE" id="PS50011">
    <property type="entry name" value="PROTEIN_KINASE_DOM"/>
    <property type="match status" value="1"/>
</dbReference>
<comment type="caution">
    <text evidence="2">The sequence shown here is derived from an EMBL/GenBank/DDBJ whole genome shotgun (WGS) entry which is preliminary data.</text>
</comment>
<dbReference type="InterPro" id="IPR000719">
    <property type="entry name" value="Prot_kinase_dom"/>
</dbReference>
<reference evidence="2" key="1">
    <citation type="submission" date="2022-08" db="EMBL/GenBank/DDBJ databases">
        <authorList>
            <person name="Kallberg Y."/>
            <person name="Tangrot J."/>
            <person name="Rosling A."/>
        </authorList>
    </citation>
    <scope>NUCLEOTIDE SEQUENCE</scope>
    <source>
        <strain evidence="2">Wild A</strain>
    </source>
</reference>
<proteinExistence type="predicted"/>
<protein>
    <submittedName>
        <fullName evidence="2">18989_t:CDS:1</fullName>
    </submittedName>
</protein>
<dbReference type="OrthoDB" id="2388356at2759"/>
<evidence type="ECO:0000313" key="3">
    <source>
        <dbReference type="Proteomes" id="UP001153678"/>
    </source>
</evidence>
<sequence length="336" mass="39206">MLQPEIQTLPTLHQLPKFILELPITKLQIPCNFYEDILHFKDLSRMTEKVLLDQYFVPAGLEALNSYVYNATVSKWIDHNIKQRSFVKGNTEDYYHVGLDICIKYTIETLTDGEEKGADSGGDPSQELTEKIIWDYGDAVPYLLAYYSIESNVVFCAIYKENKKIRTLDIVLNNVPNIEKIYKSSNDACYFQPQGDVLYPKDLKEMLFVVCCVLEALLVMHNIPIMHRDIRWQNIVKYRDNDKWFLIDFEFACYSPQYLKEEGLEKNNHAPEIREGYHDILTDIWSVGFLIIDYSFKLPSEITDFGKKLMKSNPPKTIDVLTDAKELYKKFLAFLE</sequence>
<gene>
    <name evidence="2" type="ORF">FWILDA_LOCUS14484</name>
</gene>
<dbReference type="Proteomes" id="UP001153678">
    <property type="component" value="Unassembled WGS sequence"/>
</dbReference>
<dbReference type="Gene3D" id="1.10.510.10">
    <property type="entry name" value="Transferase(Phosphotransferase) domain 1"/>
    <property type="match status" value="1"/>
</dbReference>
<dbReference type="EMBL" id="CAMKVN010006411">
    <property type="protein sequence ID" value="CAI2190254.1"/>
    <property type="molecule type" value="Genomic_DNA"/>
</dbReference>
<dbReference type="InterPro" id="IPR011009">
    <property type="entry name" value="Kinase-like_dom_sf"/>
</dbReference>
<feature type="domain" description="Protein kinase" evidence="1">
    <location>
        <begin position="1"/>
        <end position="336"/>
    </location>
</feature>
<keyword evidence="3" id="KW-1185">Reference proteome</keyword>
<dbReference type="Pfam" id="PF00069">
    <property type="entry name" value="Pkinase"/>
    <property type="match status" value="1"/>
</dbReference>
<dbReference type="GO" id="GO:0004672">
    <property type="term" value="F:protein kinase activity"/>
    <property type="evidence" value="ECO:0007669"/>
    <property type="project" value="InterPro"/>
</dbReference>
<dbReference type="SUPFAM" id="SSF56112">
    <property type="entry name" value="Protein kinase-like (PK-like)"/>
    <property type="match status" value="1"/>
</dbReference>
<organism evidence="2 3">
    <name type="scientific">Funneliformis geosporum</name>
    <dbReference type="NCBI Taxonomy" id="1117311"/>
    <lineage>
        <taxon>Eukaryota</taxon>
        <taxon>Fungi</taxon>
        <taxon>Fungi incertae sedis</taxon>
        <taxon>Mucoromycota</taxon>
        <taxon>Glomeromycotina</taxon>
        <taxon>Glomeromycetes</taxon>
        <taxon>Glomerales</taxon>
        <taxon>Glomeraceae</taxon>
        <taxon>Funneliformis</taxon>
    </lineage>
</organism>
<name>A0A9W4T2D9_9GLOM</name>
<evidence type="ECO:0000259" key="1">
    <source>
        <dbReference type="PROSITE" id="PS50011"/>
    </source>
</evidence>
<dbReference type="AlphaFoldDB" id="A0A9W4T2D9"/>